<organism evidence="1 2">
    <name type="scientific">Convivina intestini</name>
    <dbReference type="NCBI Taxonomy" id="1505726"/>
    <lineage>
        <taxon>Bacteria</taxon>
        <taxon>Bacillati</taxon>
        <taxon>Bacillota</taxon>
        <taxon>Bacilli</taxon>
        <taxon>Lactobacillales</taxon>
        <taxon>Lactobacillaceae</taxon>
        <taxon>Convivina</taxon>
    </lineage>
</organism>
<accession>A0A2U1D4D9</accession>
<evidence type="ECO:0000313" key="1">
    <source>
        <dbReference type="EMBL" id="PVY82543.1"/>
    </source>
</evidence>
<gene>
    <name evidence="1" type="ORF">C7384_11215</name>
</gene>
<dbReference type="Proteomes" id="UP000245433">
    <property type="component" value="Unassembled WGS sequence"/>
</dbReference>
<evidence type="ECO:0000313" key="2">
    <source>
        <dbReference type="Proteomes" id="UP000245433"/>
    </source>
</evidence>
<proteinExistence type="predicted"/>
<name>A0A2U1D4D9_9LACO</name>
<comment type="caution">
    <text evidence="1">The sequence shown here is derived from an EMBL/GenBank/DDBJ whole genome shotgun (WGS) entry which is preliminary data.</text>
</comment>
<reference evidence="1 2" key="1">
    <citation type="submission" date="2018-04" db="EMBL/GenBank/DDBJ databases">
        <title>Genomic Encyclopedia of Type Strains, Phase IV (KMG-IV): sequencing the most valuable type-strain genomes for metagenomic binning, comparative biology and taxonomic classification.</title>
        <authorList>
            <person name="Goeker M."/>
        </authorList>
    </citation>
    <scope>NUCLEOTIDE SEQUENCE [LARGE SCALE GENOMIC DNA]</scope>
    <source>
        <strain evidence="1 2">DSM 28795</strain>
    </source>
</reference>
<sequence>MTPREYELHLEAAQLRELDNMYSLHQAAWANLGSQQTNASGDHLKFDTFDKFFGNQYKQAVNDVKLQFNPGAAVNIAKPEEEYNMALLDELEGRLNG</sequence>
<keyword evidence="2" id="KW-1185">Reference proteome</keyword>
<dbReference type="AlphaFoldDB" id="A0A2U1D4D9"/>
<protein>
    <submittedName>
        <fullName evidence="1">Uncharacterized protein</fullName>
    </submittedName>
</protein>
<dbReference type="EMBL" id="QEKT01000012">
    <property type="protein sequence ID" value="PVY82543.1"/>
    <property type="molecule type" value="Genomic_DNA"/>
</dbReference>